<organism evidence="1 2">
    <name type="scientific">Microcystis aeruginosa PCC 9717</name>
    <dbReference type="NCBI Taxonomy" id="1160286"/>
    <lineage>
        <taxon>Bacteria</taxon>
        <taxon>Bacillati</taxon>
        <taxon>Cyanobacteriota</taxon>
        <taxon>Cyanophyceae</taxon>
        <taxon>Oscillatoriophycideae</taxon>
        <taxon>Chroococcales</taxon>
        <taxon>Microcystaceae</taxon>
        <taxon>Microcystis</taxon>
    </lineage>
</organism>
<proteinExistence type="predicted"/>
<protein>
    <submittedName>
        <fullName evidence="1">Uncharacterized protein</fullName>
    </submittedName>
</protein>
<dbReference type="EMBL" id="CAII01000892">
    <property type="protein sequence ID" value="CCI00618.1"/>
    <property type="molecule type" value="Genomic_DNA"/>
</dbReference>
<evidence type="ECO:0000313" key="1">
    <source>
        <dbReference type="EMBL" id="CCI00618.1"/>
    </source>
</evidence>
<sequence length="44" mass="5129">MAHLNKQFKYAGSLSLFLLLDKGSFVDIKHLIRFCRAELSTLFR</sequence>
<dbReference type="AlphaFoldDB" id="I4FY57"/>
<evidence type="ECO:0000313" key="2">
    <source>
        <dbReference type="Proteomes" id="UP000003172"/>
    </source>
</evidence>
<dbReference type="HOGENOM" id="CLU_3218651_0_0_3"/>
<comment type="caution">
    <text evidence="1">The sequence shown here is derived from an EMBL/GenBank/DDBJ whole genome shotgun (WGS) entry which is preliminary data.</text>
</comment>
<dbReference type="Proteomes" id="UP000003172">
    <property type="component" value="Unassembled WGS sequence"/>
</dbReference>
<reference evidence="1 2" key="1">
    <citation type="submission" date="2012-04" db="EMBL/GenBank/DDBJ databases">
        <authorList>
            <person name="Genoscope - CEA"/>
        </authorList>
    </citation>
    <scope>NUCLEOTIDE SEQUENCE [LARGE SCALE GENOMIC DNA]</scope>
    <source>
        <strain evidence="1 2">9717</strain>
    </source>
</reference>
<gene>
    <name evidence="1" type="ORF">MICAB_990047</name>
</gene>
<accession>I4FY57</accession>
<name>I4FY57_MICAE</name>